<feature type="domain" description="Nudix hydrolase" evidence="6">
    <location>
        <begin position="1"/>
        <end position="125"/>
    </location>
</feature>
<dbReference type="GO" id="GO:0042262">
    <property type="term" value="P:DNA protection"/>
    <property type="evidence" value="ECO:0007669"/>
    <property type="project" value="TreeGrafter"/>
</dbReference>
<dbReference type="InterPro" id="IPR000086">
    <property type="entry name" value="NUDIX_hydrolase_dom"/>
</dbReference>
<keyword evidence="5" id="KW-0460">Magnesium</keyword>
<dbReference type="GO" id="GO:0005737">
    <property type="term" value="C:cytoplasm"/>
    <property type="evidence" value="ECO:0007669"/>
    <property type="project" value="TreeGrafter"/>
</dbReference>
<dbReference type="PROSITE" id="PS51462">
    <property type="entry name" value="NUDIX"/>
    <property type="match status" value="1"/>
</dbReference>
<dbReference type="PANTHER" id="PTHR43758">
    <property type="entry name" value="7,8-DIHYDRO-8-OXOGUANINE TRIPHOSPHATASE"/>
    <property type="match status" value="1"/>
</dbReference>
<comment type="similarity">
    <text evidence="2">Belongs to the Nudix hydrolase family.</text>
</comment>
<keyword evidence="8" id="KW-1185">Reference proteome</keyword>
<evidence type="ECO:0000256" key="1">
    <source>
        <dbReference type="ARBA" id="ARBA00001946"/>
    </source>
</evidence>
<dbReference type="PANTHER" id="PTHR43758:SF2">
    <property type="entry name" value="OXIDIZED PURINE NUCLEOSIDE TRIPHOSPHATE HYDROLASE"/>
    <property type="match status" value="1"/>
</dbReference>
<sequence>GGKVDPGETPAEAAVRELQEEAGITAALEHRGTLFFMSAASTEAAYVEIYYSEEFSGIVTESEEMRPQWFLVGEGADPVGKAKGDSSATQSLTAEHSAKLPRIPYEQMWEDDRFWLPRMLAGQHFAGRVDLGSDGKMLKWWFGLQST</sequence>
<dbReference type="OrthoDB" id="447842at2759"/>
<dbReference type="SUPFAM" id="SSF55811">
    <property type="entry name" value="Nudix"/>
    <property type="match status" value="1"/>
</dbReference>
<dbReference type="Proteomes" id="UP000218811">
    <property type="component" value="Unassembled WGS sequence"/>
</dbReference>
<gene>
    <name evidence="7" type="ORF">WOLCODRAFT_78040</name>
</gene>
<dbReference type="InterPro" id="IPR015797">
    <property type="entry name" value="NUDIX_hydrolase-like_dom_sf"/>
</dbReference>
<proteinExistence type="inferred from homology"/>
<name>A0A2H3JS10_WOLCO</name>
<feature type="non-terminal residue" evidence="7">
    <location>
        <position position="1"/>
    </location>
</feature>
<dbReference type="PROSITE" id="PS00893">
    <property type="entry name" value="NUDIX_BOX"/>
    <property type="match status" value="1"/>
</dbReference>
<organism evidence="7 8">
    <name type="scientific">Wolfiporia cocos (strain MD-104)</name>
    <name type="common">Brown rot fungus</name>
    <dbReference type="NCBI Taxonomy" id="742152"/>
    <lineage>
        <taxon>Eukaryota</taxon>
        <taxon>Fungi</taxon>
        <taxon>Dikarya</taxon>
        <taxon>Basidiomycota</taxon>
        <taxon>Agaricomycotina</taxon>
        <taxon>Agaricomycetes</taxon>
        <taxon>Polyporales</taxon>
        <taxon>Phaeolaceae</taxon>
        <taxon>Wolfiporia</taxon>
    </lineage>
</organism>
<reference evidence="7 8" key="1">
    <citation type="journal article" date="2012" name="Science">
        <title>The Paleozoic origin of enzymatic lignin decomposition reconstructed from 31 fungal genomes.</title>
        <authorList>
            <person name="Floudas D."/>
            <person name="Binder M."/>
            <person name="Riley R."/>
            <person name="Barry K."/>
            <person name="Blanchette R.A."/>
            <person name="Henrissat B."/>
            <person name="Martinez A.T."/>
            <person name="Otillar R."/>
            <person name="Spatafora J.W."/>
            <person name="Yadav J.S."/>
            <person name="Aerts A."/>
            <person name="Benoit I."/>
            <person name="Boyd A."/>
            <person name="Carlson A."/>
            <person name="Copeland A."/>
            <person name="Coutinho P.M."/>
            <person name="de Vries R.P."/>
            <person name="Ferreira P."/>
            <person name="Findley K."/>
            <person name="Foster B."/>
            <person name="Gaskell J."/>
            <person name="Glotzer D."/>
            <person name="Gorecki P."/>
            <person name="Heitman J."/>
            <person name="Hesse C."/>
            <person name="Hori C."/>
            <person name="Igarashi K."/>
            <person name="Jurgens J.A."/>
            <person name="Kallen N."/>
            <person name="Kersten P."/>
            <person name="Kohler A."/>
            <person name="Kuees U."/>
            <person name="Kumar T.K.A."/>
            <person name="Kuo A."/>
            <person name="LaButti K."/>
            <person name="Larrondo L.F."/>
            <person name="Lindquist E."/>
            <person name="Ling A."/>
            <person name="Lombard V."/>
            <person name="Lucas S."/>
            <person name="Lundell T."/>
            <person name="Martin R."/>
            <person name="McLaughlin D.J."/>
            <person name="Morgenstern I."/>
            <person name="Morin E."/>
            <person name="Murat C."/>
            <person name="Nagy L.G."/>
            <person name="Nolan M."/>
            <person name="Ohm R.A."/>
            <person name="Patyshakuliyeva A."/>
            <person name="Rokas A."/>
            <person name="Ruiz-Duenas F.J."/>
            <person name="Sabat G."/>
            <person name="Salamov A."/>
            <person name="Samejima M."/>
            <person name="Schmutz J."/>
            <person name="Slot J.C."/>
            <person name="St John F."/>
            <person name="Stenlid J."/>
            <person name="Sun H."/>
            <person name="Sun S."/>
            <person name="Syed K."/>
            <person name="Tsang A."/>
            <person name="Wiebenga A."/>
            <person name="Young D."/>
            <person name="Pisabarro A."/>
            <person name="Eastwood D.C."/>
            <person name="Martin F."/>
            <person name="Cullen D."/>
            <person name="Grigoriev I.V."/>
            <person name="Hibbett D.S."/>
        </authorList>
    </citation>
    <scope>NUCLEOTIDE SEQUENCE [LARGE SCALE GENOMIC DNA]</scope>
    <source>
        <strain evidence="7 8">MD-104</strain>
    </source>
</reference>
<dbReference type="GO" id="GO:0046872">
    <property type="term" value="F:metal ion binding"/>
    <property type="evidence" value="ECO:0007669"/>
    <property type="project" value="UniProtKB-KW"/>
</dbReference>
<evidence type="ECO:0000256" key="4">
    <source>
        <dbReference type="ARBA" id="ARBA00022801"/>
    </source>
</evidence>
<evidence type="ECO:0000256" key="3">
    <source>
        <dbReference type="ARBA" id="ARBA00022723"/>
    </source>
</evidence>
<protein>
    <recommendedName>
        <fullName evidence="6">Nudix hydrolase domain-containing protein</fullName>
    </recommendedName>
</protein>
<dbReference type="CDD" id="cd03427">
    <property type="entry name" value="NUDIX_MTH1_Nudt1"/>
    <property type="match status" value="1"/>
</dbReference>
<dbReference type="GO" id="GO:0008413">
    <property type="term" value="F:8-oxo-7,8-dihydroguanosine triphosphate pyrophosphatase activity"/>
    <property type="evidence" value="ECO:0007669"/>
    <property type="project" value="TreeGrafter"/>
</dbReference>
<keyword evidence="3" id="KW-0479">Metal-binding</keyword>
<accession>A0A2H3JS10</accession>
<keyword evidence="4" id="KW-0378">Hydrolase</keyword>
<evidence type="ECO:0000256" key="2">
    <source>
        <dbReference type="ARBA" id="ARBA00005582"/>
    </source>
</evidence>
<evidence type="ECO:0000313" key="7">
    <source>
        <dbReference type="EMBL" id="PCH44731.1"/>
    </source>
</evidence>
<dbReference type="Pfam" id="PF00293">
    <property type="entry name" value="NUDIX"/>
    <property type="match status" value="1"/>
</dbReference>
<comment type="cofactor">
    <cofactor evidence="1">
        <name>Mg(2+)</name>
        <dbReference type="ChEBI" id="CHEBI:18420"/>
    </cofactor>
</comment>
<dbReference type="OMA" id="WEADRYW"/>
<evidence type="ECO:0000313" key="8">
    <source>
        <dbReference type="Proteomes" id="UP000218811"/>
    </source>
</evidence>
<dbReference type="STRING" id="742152.A0A2H3JS10"/>
<evidence type="ECO:0000256" key="5">
    <source>
        <dbReference type="ARBA" id="ARBA00022842"/>
    </source>
</evidence>
<dbReference type="EMBL" id="KB468168">
    <property type="protein sequence ID" value="PCH44731.1"/>
    <property type="molecule type" value="Genomic_DNA"/>
</dbReference>
<dbReference type="InterPro" id="IPR020084">
    <property type="entry name" value="NUDIX_hydrolase_CS"/>
</dbReference>
<dbReference type="AlphaFoldDB" id="A0A2H3JS10"/>
<dbReference type="Gene3D" id="3.90.79.10">
    <property type="entry name" value="Nucleoside Triphosphate Pyrophosphohydrolase"/>
    <property type="match status" value="1"/>
</dbReference>
<evidence type="ECO:0000259" key="6">
    <source>
        <dbReference type="PROSITE" id="PS51462"/>
    </source>
</evidence>